<feature type="compositionally biased region" description="Basic and acidic residues" evidence="1">
    <location>
        <begin position="127"/>
        <end position="140"/>
    </location>
</feature>
<keyword evidence="3" id="KW-1185">Reference proteome</keyword>
<dbReference type="AlphaFoldDB" id="A0A9P8L3Y0"/>
<evidence type="ECO:0000256" key="1">
    <source>
        <dbReference type="SAM" id="MobiDB-lite"/>
    </source>
</evidence>
<evidence type="ECO:0000313" key="2">
    <source>
        <dbReference type="EMBL" id="KAH0538979.1"/>
    </source>
</evidence>
<feature type="region of interest" description="Disordered" evidence="1">
    <location>
        <begin position="52"/>
        <end position="155"/>
    </location>
</feature>
<evidence type="ECO:0000313" key="3">
    <source>
        <dbReference type="Proteomes" id="UP000698800"/>
    </source>
</evidence>
<dbReference type="Proteomes" id="UP000698800">
    <property type="component" value="Unassembled WGS sequence"/>
</dbReference>
<feature type="compositionally biased region" description="Polar residues" evidence="1">
    <location>
        <begin position="105"/>
        <end position="124"/>
    </location>
</feature>
<gene>
    <name evidence="2" type="ORF">FGG08_004494</name>
</gene>
<reference evidence="2" key="1">
    <citation type="submission" date="2021-03" db="EMBL/GenBank/DDBJ databases">
        <title>Comparative genomics and phylogenomic investigation of the class Geoglossomycetes provide insights into ecological specialization and systematics.</title>
        <authorList>
            <person name="Melie T."/>
            <person name="Pirro S."/>
            <person name="Miller A.N."/>
            <person name="Quandt A."/>
        </authorList>
    </citation>
    <scope>NUCLEOTIDE SEQUENCE</scope>
    <source>
        <strain evidence="2">GBOQ0MN5Z8</strain>
    </source>
</reference>
<dbReference type="EMBL" id="JAGHQL010000091">
    <property type="protein sequence ID" value="KAH0538979.1"/>
    <property type="molecule type" value="Genomic_DNA"/>
</dbReference>
<sequence>MHIETKLRRRVREVERIHRHNHEGNRSASVIKAIEDIRVSGVEILALSVEQQKRGADHNGGSASNHVSSSSASKKPKLSLSEEHAGGKDAGPREEQENRPVVQEDANNSFLGGSTALEMSQSGLSMEHVETLERQNKSMEDACGPDTLTLNNFGP</sequence>
<organism evidence="2 3">
    <name type="scientific">Glutinoglossum americanum</name>
    <dbReference type="NCBI Taxonomy" id="1670608"/>
    <lineage>
        <taxon>Eukaryota</taxon>
        <taxon>Fungi</taxon>
        <taxon>Dikarya</taxon>
        <taxon>Ascomycota</taxon>
        <taxon>Pezizomycotina</taxon>
        <taxon>Geoglossomycetes</taxon>
        <taxon>Geoglossales</taxon>
        <taxon>Geoglossaceae</taxon>
        <taxon>Glutinoglossum</taxon>
    </lineage>
</organism>
<comment type="caution">
    <text evidence="2">The sequence shown here is derived from an EMBL/GenBank/DDBJ whole genome shotgun (WGS) entry which is preliminary data.</text>
</comment>
<name>A0A9P8L3Y0_9PEZI</name>
<accession>A0A9P8L3Y0</accession>
<feature type="compositionally biased region" description="Basic and acidic residues" evidence="1">
    <location>
        <begin position="80"/>
        <end position="98"/>
    </location>
</feature>
<feature type="compositionally biased region" description="Low complexity" evidence="1">
    <location>
        <begin position="59"/>
        <end position="73"/>
    </location>
</feature>
<proteinExistence type="predicted"/>
<protein>
    <submittedName>
        <fullName evidence="2">Uncharacterized protein</fullName>
    </submittedName>
</protein>